<dbReference type="Proteomes" id="UP000013966">
    <property type="component" value="Chromosome 1"/>
</dbReference>
<feature type="region of interest" description="Disordered" evidence="1">
    <location>
        <begin position="1"/>
        <end position="22"/>
    </location>
</feature>
<reference evidence="2 3" key="2">
    <citation type="journal article" date="2018" name="Int. J. Syst. Evol. Microbiol.">
        <title>Burkholderia insecticola sp. nov., a gut symbiotic bacterium of the bean bug Riptortus pedestris.</title>
        <authorList>
            <person name="Takeshita K."/>
            <person name="Tamaki H."/>
            <person name="Ohbayashi T."/>
            <person name="Meng X.-Y."/>
            <person name="Sone T."/>
            <person name="Mitani Y."/>
            <person name="Peeters C."/>
            <person name="Kikuchi Y."/>
            <person name="Vandamme P."/>
        </authorList>
    </citation>
    <scope>NUCLEOTIDE SEQUENCE [LARGE SCALE GENOMIC DNA]</scope>
    <source>
        <strain evidence="2">RPE64</strain>
    </source>
</reference>
<proteinExistence type="predicted"/>
<evidence type="ECO:0000313" key="3">
    <source>
        <dbReference type="Proteomes" id="UP000013966"/>
    </source>
</evidence>
<keyword evidence="3" id="KW-1185">Reference proteome</keyword>
<dbReference type="KEGG" id="buo:BRPE64_ACDS23670"/>
<dbReference type="RefSeq" id="WP_016346269.1">
    <property type="nucleotide sequence ID" value="NC_021287.1"/>
</dbReference>
<dbReference type="STRING" id="758793.BRPE64_ACDS23670"/>
<sequence length="41" mass="4118">MCSGPGRAPQLQSDHAGSFDENVPRVPIDVAAVLAVGAARG</sequence>
<dbReference type="AlphaFoldDB" id="R4WY45"/>
<evidence type="ECO:0000313" key="2">
    <source>
        <dbReference type="EMBL" id="BAN24121.1"/>
    </source>
</evidence>
<gene>
    <name evidence="2" type="ORF">BRPE64_ACDS23670</name>
</gene>
<dbReference type="EMBL" id="AP013058">
    <property type="protein sequence ID" value="BAN24121.1"/>
    <property type="molecule type" value="Genomic_DNA"/>
</dbReference>
<protein>
    <submittedName>
        <fullName evidence="2">Uncharacterized protein</fullName>
    </submittedName>
</protein>
<evidence type="ECO:0000256" key="1">
    <source>
        <dbReference type="SAM" id="MobiDB-lite"/>
    </source>
</evidence>
<reference evidence="2 3" key="1">
    <citation type="journal article" date="2013" name="Genome Announc.">
        <title>Complete Genome Sequence of Burkholderia sp. Strain RPE64, Bacterial Symbiont of the Bean Bug Riptortus pedestris.</title>
        <authorList>
            <person name="Shibata T.F."/>
            <person name="Maeda T."/>
            <person name="Nikoh N."/>
            <person name="Yamaguchi K."/>
            <person name="Oshima K."/>
            <person name="Hattori M."/>
            <person name="Nishiyama T."/>
            <person name="Hasebe M."/>
            <person name="Fukatsu T."/>
            <person name="Kikuchi Y."/>
            <person name="Shigenobu S."/>
        </authorList>
    </citation>
    <scope>NUCLEOTIDE SEQUENCE [LARGE SCALE GENOMIC DNA]</scope>
</reference>
<organism evidence="2 3">
    <name type="scientific">Caballeronia insecticola</name>
    <dbReference type="NCBI Taxonomy" id="758793"/>
    <lineage>
        <taxon>Bacteria</taxon>
        <taxon>Pseudomonadati</taxon>
        <taxon>Pseudomonadota</taxon>
        <taxon>Betaproteobacteria</taxon>
        <taxon>Burkholderiales</taxon>
        <taxon>Burkholderiaceae</taxon>
        <taxon>Caballeronia</taxon>
    </lineage>
</organism>
<accession>R4WY45</accession>
<name>R4WY45_9BURK</name>
<dbReference type="PATRIC" id="fig|758793.3.peg.2371"/>
<dbReference type="HOGENOM" id="CLU_3266869_0_0_4"/>